<dbReference type="InterPro" id="IPR051531">
    <property type="entry name" value="N-acetyltransferase"/>
</dbReference>
<dbReference type="RefSeq" id="WP_307338387.1">
    <property type="nucleotide sequence ID" value="NZ_JAUSUD010000003.1"/>
</dbReference>
<dbReference type="Proteomes" id="UP001234495">
    <property type="component" value="Unassembled WGS sequence"/>
</dbReference>
<evidence type="ECO:0000259" key="1">
    <source>
        <dbReference type="PROSITE" id="PS51186"/>
    </source>
</evidence>
<proteinExistence type="predicted"/>
<gene>
    <name evidence="2" type="ORF">J2S19_001171</name>
</gene>
<dbReference type="Pfam" id="PF13302">
    <property type="entry name" value="Acetyltransf_3"/>
    <property type="match status" value="1"/>
</dbReference>
<keyword evidence="3" id="KW-1185">Reference proteome</keyword>
<feature type="domain" description="N-acetyltransferase" evidence="1">
    <location>
        <begin position="10"/>
        <end position="166"/>
    </location>
</feature>
<dbReference type="PROSITE" id="PS51186">
    <property type="entry name" value="GNAT"/>
    <property type="match status" value="1"/>
</dbReference>
<dbReference type="InterPro" id="IPR000182">
    <property type="entry name" value="GNAT_dom"/>
</dbReference>
<protein>
    <submittedName>
        <fullName evidence="2">RimJ/RimL family protein N-acetyltransferase</fullName>
    </submittedName>
</protein>
<name>A0ABT9ZCD3_9BACI</name>
<accession>A0ABT9ZCD3</accession>
<dbReference type="PANTHER" id="PTHR43792">
    <property type="entry name" value="GNAT FAMILY, PUTATIVE (AFU_ORTHOLOGUE AFUA_3G00765)-RELATED-RELATED"/>
    <property type="match status" value="1"/>
</dbReference>
<dbReference type="SUPFAM" id="SSF55729">
    <property type="entry name" value="Acyl-CoA N-acyltransferases (Nat)"/>
    <property type="match status" value="1"/>
</dbReference>
<dbReference type="InterPro" id="IPR016181">
    <property type="entry name" value="Acyl_CoA_acyltransferase"/>
</dbReference>
<dbReference type="EMBL" id="JAUSUD010000003">
    <property type="protein sequence ID" value="MDQ0229919.1"/>
    <property type="molecule type" value="Genomic_DNA"/>
</dbReference>
<dbReference type="Gene3D" id="3.40.630.30">
    <property type="match status" value="1"/>
</dbReference>
<sequence length="175" mass="19805">MNKILQTSNLLLRPFQLSDAERVQQLAGDKDVAKTTLNIPHPYPIEAAVNWINTHPRLREQNNVFPMAVILKETNELIGSMTIRIDKQHRKGELGYWIGKAYWGKGYATEAAEEIVRYGFEEHNVNKICGTAIASNTASCKVMEKLGMKQEGKLEKDLFINGEFVDVAVFGRIKE</sequence>
<evidence type="ECO:0000313" key="3">
    <source>
        <dbReference type="Proteomes" id="UP001234495"/>
    </source>
</evidence>
<evidence type="ECO:0000313" key="2">
    <source>
        <dbReference type="EMBL" id="MDQ0229919.1"/>
    </source>
</evidence>
<dbReference type="PANTHER" id="PTHR43792:SF1">
    <property type="entry name" value="N-ACETYLTRANSFERASE DOMAIN-CONTAINING PROTEIN"/>
    <property type="match status" value="1"/>
</dbReference>
<reference evidence="2 3" key="1">
    <citation type="submission" date="2023-07" db="EMBL/GenBank/DDBJ databases">
        <title>Genomic Encyclopedia of Type Strains, Phase IV (KMG-IV): sequencing the most valuable type-strain genomes for metagenomic binning, comparative biology and taxonomic classification.</title>
        <authorList>
            <person name="Goeker M."/>
        </authorList>
    </citation>
    <scope>NUCLEOTIDE SEQUENCE [LARGE SCALE GENOMIC DNA]</scope>
    <source>
        <strain evidence="2 3">DSM 29005</strain>
    </source>
</reference>
<organism evidence="2 3">
    <name type="scientific">Metabacillus malikii</name>
    <dbReference type="NCBI Taxonomy" id="1504265"/>
    <lineage>
        <taxon>Bacteria</taxon>
        <taxon>Bacillati</taxon>
        <taxon>Bacillota</taxon>
        <taxon>Bacilli</taxon>
        <taxon>Bacillales</taxon>
        <taxon>Bacillaceae</taxon>
        <taxon>Metabacillus</taxon>
    </lineage>
</organism>
<comment type="caution">
    <text evidence="2">The sequence shown here is derived from an EMBL/GenBank/DDBJ whole genome shotgun (WGS) entry which is preliminary data.</text>
</comment>